<sequence>MSRSRILFTVPAEAAGIADVLGDAGATVDDREGLDHDAIAGHLAALAGRTVEAVVDDDDPLSPIHDVVELLERTGCAYFAVVDAFVENSRGMRIVGRLYLNRDGDGTKLEKPIPWDHGEPQLDARTLEAAGIDREEARQIERLFIAKLGDRPRATTPRP</sequence>
<dbReference type="RefSeq" id="WP_238230750.1">
    <property type="nucleotide sequence ID" value="NZ_BPQO01000020.1"/>
</dbReference>
<proteinExistence type="predicted"/>
<gene>
    <name evidence="1" type="ORF">BHAOGJBA_4168</name>
</gene>
<dbReference type="AlphaFoldDB" id="A0AAV4ZRX8"/>
<dbReference type="Proteomes" id="UP001055247">
    <property type="component" value="Unassembled WGS sequence"/>
</dbReference>
<accession>A0AAV4ZRX8</accession>
<organism evidence="1 2">
    <name type="scientific">Methylobacterium hispanicum</name>
    <dbReference type="NCBI Taxonomy" id="270350"/>
    <lineage>
        <taxon>Bacteria</taxon>
        <taxon>Pseudomonadati</taxon>
        <taxon>Pseudomonadota</taxon>
        <taxon>Alphaproteobacteria</taxon>
        <taxon>Hyphomicrobiales</taxon>
        <taxon>Methylobacteriaceae</taxon>
        <taxon>Methylobacterium</taxon>
    </lineage>
</organism>
<evidence type="ECO:0000313" key="2">
    <source>
        <dbReference type="Proteomes" id="UP001055247"/>
    </source>
</evidence>
<evidence type="ECO:0000313" key="1">
    <source>
        <dbReference type="EMBL" id="GJD90626.1"/>
    </source>
</evidence>
<comment type="caution">
    <text evidence="1">The sequence shown here is derived from an EMBL/GenBank/DDBJ whole genome shotgun (WGS) entry which is preliminary data.</text>
</comment>
<keyword evidence="2" id="KW-1185">Reference proteome</keyword>
<name>A0AAV4ZRX8_9HYPH</name>
<dbReference type="EMBL" id="BPQO01000020">
    <property type="protein sequence ID" value="GJD90626.1"/>
    <property type="molecule type" value="Genomic_DNA"/>
</dbReference>
<reference evidence="1" key="1">
    <citation type="journal article" date="2016" name="Front. Microbiol.">
        <title>Genome Sequence of the Piezophilic, Mesophilic Sulfate-Reducing Bacterium Desulfovibrio indicus J2T.</title>
        <authorList>
            <person name="Cao J."/>
            <person name="Maignien L."/>
            <person name="Shao Z."/>
            <person name="Alain K."/>
            <person name="Jebbar M."/>
        </authorList>
    </citation>
    <scope>NUCLEOTIDE SEQUENCE</scope>
    <source>
        <strain evidence="1">DSM 16372</strain>
    </source>
</reference>
<protein>
    <submittedName>
        <fullName evidence="1">Uncharacterized protein</fullName>
    </submittedName>
</protein>
<reference evidence="1" key="2">
    <citation type="submission" date="2021-08" db="EMBL/GenBank/DDBJ databases">
        <authorList>
            <person name="Tani A."/>
            <person name="Ola A."/>
            <person name="Ogura Y."/>
            <person name="Katsura K."/>
            <person name="Hayashi T."/>
        </authorList>
    </citation>
    <scope>NUCLEOTIDE SEQUENCE</scope>
    <source>
        <strain evidence="1">DSM 16372</strain>
    </source>
</reference>